<dbReference type="EMBL" id="JAHRHJ020000667">
    <property type="protein sequence ID" value="KAH9293837.1"/>
    <property type="molecule type" value="Genomic_DNA"/>
</dbReference>
<name>A0AA38C548_TAXCH</name>
<evidence type="ECO:0000313" key="2">
    <source>
        <dbReference type="Proteomes" id="UP000824469"/>
    </source>
</evidence>
<gene>
    <name evidence="1" type="ORF">KI387_040959</name>
</gene>
<evidence type="ECO:0000313" key="1">
    <source>
        <dbReference type="EMBL" id="KAH9293837.1"/>
    </source>
</evidence>
<protein>
    <submittedName>
        <fullName evidence="1">Uncharacterized protein</fullName>
    </submittedName>
</protein>
<feature type="non-terminal residue" evidence="1">
    <location>
        <position position="59"/>
    </location>
</feature>
<dbReference type="AlphaFoldDB" id="A0AA38C548"/>
<reference evidence="1 2" key="1">
    <citation type="journal article" date="2021" name="Nat. Plants">
        <title>The Taxus genome provides insights into paclitaxel biosynthesis.</title>
        <authorList>
            <person name="Xiong X."/>
            <person name="Gou J."/>
            <person name="Liao Q."/>
            <person name="Li Y."/>
            <person name="Zhou Q."/>
            <person name="Bi G."/>
            <person name="Li C."/>
            <person name="Du R."/>
            <person name="Wang X."/>
            <person name="Sun T."/>
            <person name="Guo L."/>
            <person name="Liang H."/>
            <person name="Lu P."/>
            <person name="Wu Y."/>
            <person name="Zhang Z."/>
            <person name="Ro D.K."/>
            <person name="Shang Y."/>
            <person name="Huang S."/>
            <person name="Yan J."/>
        </authorList>
    </citation>
    <scope>NUCLEOTIDE SEQUENCE [LARGE SCALE GENOMIC DNA]</scope>
    <source>
        <strain evidence="1">Ta-2019</strain>
    </source>
</reference>
<feature type="non-terminal residue" evidence="1">
    <location>
        <position position="1"/>
    </location>
</feature>
<sequence length="59" mass="6731">GSLVSKYGIKIKDYIKGNYTSKNLKKLSVERDDLMQITSSLQDQLDLIPLSQRDSKDEL</sequence>
<comment type="caution">
    <text evidence="1">The sequence shown here is derived from an EMBL/GenBank/DDBJ whole genome shotgun (WGS) entry which is preliminary data.</text>
</comment>
<dbReference type="Proteomes" id="UP000824469">
    <property type="component" value="Unassembled WGS sequence"/>
</dbReference>
<organism evidence="1 2">
    <name type="scientific">Taxus chinensis</name>
    <name type="common">Chinese yew</name>
    <name type="synonym">Taxus wallichiana var. chinensis</name>
    <dbReference type="NCBI Taxonomy" id="29808"/>
    <lineage>
        <taxon>Eukaryota</taxon>
        <taxon>Viridiplantae</taxon>
        <taxon>Streptophyta</taxon>
        <taxon>Embryophyta</taxon>
        <taxon>Tracheophyta</taxon>
        <taxon>Spermatophyta</taxon>
        <taxon>Pinopsida</taxon>
        <taxon>Pinidae</taxon>
        <taxon>Conifers II</taxon>
        <taxon>Cupressales</taxon>
        <taxon>Taxaceae</taxon>
        <taxon>Taxus</taxon>
    </lineage>
</organism>
<accession>A0AA38C548</accession>
<proteinExistence type="predicted"/>
<keyword evidence="2" id="KW-1185">Reference proteome</keyword>